<reference evidence="1 2" key="1">
    <citation type="submission" date="2024-04" db="EMBL/GenBank/DDBJ databases">
        <authorList>
            <person name="Fracassetti M."/>
        </authorList>
    </citation>
    <scope>NUCLEOTIDE SEQUENCE [LARGE SCALE GENOMIC DNA]</scope>
</reference>
<name>A0AAV2FQ54_9ROSI</name>
<accession>A0AAV2FQ54</accession>
<proteinExistence type="predicted"/>
<dbReference type="Proteomes" id="UP001497516">
    <property type="component" value="Chromosome 7"/>
</dbReference>
<protein>
    <submittedName>
        <fullName evidence="1">Uncharacterized protein</fullName>
    </submittedName>
</protein>
<dbReference type="CDD" id="cd00303">
    <property type="entry name" value="retropepsin_like"/>
    <property type="match status" value="1"/>
</dbReference>
<evidence type="ECO:0000313" key="2">
    <source>
        <dbReference type="Proteomes" id="UP001497516"/>
    </source>
</evidence>
<organism evidence="1 2">
    <name type="scientific">Linum trigynum</name>
    <dbReference type="NCBI Taxonomy" id="586398"/>
    <lineage>
        <taxon>Eukaryota</taxon>
        <taxon>Viridiplantae</taxon>
        <taxon>Streptophyta</taxon>
        <taxon>Embryophyta</taxon>
        <taxon>Tracheophyta</taxon>
        <taxon>Spermatophyta</taxon>
        <taxon>Magnoliopsida</taxon>
        <taxon>eudicotyledons</taxon>
        <taxon>Gunneridae</taxon>
        <taxon>Pentapetalae</taxon>
        <taxon>rosids</taxon>
        <taxon>fabids</taxon>
        <taxon>Malpighiales</taxon>
        <taxon>Linaceae</taxon>
        <taxon>Linum</taxon>
    </lineage>
</organism>
<evidence type="ECO:0000313" key="1">
    <source>
        <dbReference type="EMBL" id="CAL1400142.1"/>
    </source>
</evidence>
<keyword evidence="2" id="KW-1185">Reference proteome</keyword>
<gene>
    <name evidence="1" type="ORF">LTRI10_LOCUS40288</name>
</gene>
<dbReference type="Pfam" id="PF08284">
    <property type="entry name" value="RVP_2"/>
    <property type="match status" value="1"/>
</dbReference>
<sequence>MEETASAKQTRPDDTLAIGEVTPELSLHSVTGHASPGTLRFRAQLEGLFAIILVDNEASLKFVSERFAKTLPHKAKSIAPVLVKVANNAPMQCQTIYSGITLVIQGLEMTTNLCVLPLTEFDVILAFLGFTVWDWNLLTMRLKWRDKEWTLQGMTTARGIISMKECVLGGDVELAIFFWPIDLAESREVDVELQAVLERF</sequence>
<dbReference type="AlphaFoldDB" id="A0AAV2FQ54"/>
<dbReference type="EMBL" id="OZ034820">
    <property type="protein sequence ID" value="CAL1400142.1"/>
    <property type="molecule type" value="Genomic_DNA"/>
</dbReference>